<evidence type="ECO:0000256" key="2">
    <source>
        <dbReference type="ARBA" id="ARBA00023163"/>
    </source>
</evidence>
<keyword evidence="1" id="KW-0240">DNA-directed RNA polymerase</keyword>
<protein>
    <submittedName>
        <fullName evidence="5">Uncharacterized protein</fullName>
    </submittedName>
</protein>
<keyword evidence="4" id="KW-1133">Transmembrane helix</keyword>
<dbReference type="AlphaFoldDB" id="A0AAE0JNM3"/>
<feature type="region of interest" description="Disordered" evidence="3">
    <location>
        <begin position="112"/>
        <end position="136"/>
    </location>
</feature>
<evidence type="ECO:0000313" key="6">
    <source>
        <dbReference type="Proteomes" id="UP001278500"/>
    </source>
</evidence>
<dbReference type="InterPro" id="IPR036603">
    <property type="entry name" value="RBP11-like"/>
</dbReference>
<name>A0AAE0JNM3_9PEZI</name>
<gene>
    <name evidence="5" type="ORF">B0H65DRAFT_584417</name>
</gene>
<evidence type="ECO:0000256" key="1">
    <source>
        <dbReference type="ARBA" id="ARBA00022478"/>
    </source>
</evidence>
<keyword evidence="4" id="KW-0812">Transmembrane</keyword>
<dbReference type="SUPFAM" id="SSF55257">
    <property type="entry name" value="RBP11-like subunits of RNA polymerase"/>
    <property type="match status" value="1"/>
</dbReference>
<proteinExistence type="predicted"/>
<dbReference type="Gene3D" id="3.30.1360.10">
    <property type="entry name" value="RNA polymerase, RBP11-like subunit"/>
    <property type="match status" value="1"/>
</dbReference>
<comment type="caution">
    <text evidence="5">The sequence shown here is derived from an EMBL/GenBank/DDBJ whole genome shotgun (WGS) entry which is preliminary data.</text>
</comment>
<keyword evidence="2" id="KW-0804">Transcription</keyword>
<sequence>MPPSESSSESRAESIPYRASLFLGLSGLSAVYLAPLLPSLRAQATANMPQTEMLQTDQDTNEEEKLFLLQDGEKKIEVATSVAEVLRRQAAERAYGSPAASESANVVVVEFQPSSPKSPSRPWGQATQGTAAAPDVRPSVEVPMSTSLEAAMMLPPQVPSETAEESQKVFTVAHPNVPEAMIRIQTDAFTPREALVGACKQLVAMYGQVGREFQKELALRQYADQGDNDNVVHVGSFGCSDILRRSRPAKRARLRGPLGVHKLQPPAGTPLLVPELKG</sequence>
<keyword evidence="4" id="KW-0472">Membrane</keyword>
<dbReference type="GO" id="GO:0006351">
    <property type="term" value="P:DNA-templated transcription"/>
    <property type="evidence" value="ECO:0007669"/>
    <property type="project" value="InterPro"/>
</dbReference>
<keyword evidence="6" id="KW-1185">Reference proteome</keyword>
<dbReference type="RefSeq" id="XP_062686021.1">
    <property type="nucleotide sequence ID" value="XM_062830895.1"/>
</dbReference>
<organism evidence="5 6">
    <name type="scientific">Neurospora tetraspora</name>
    <dbReference type="NCBI Taxonomy" id="94610"/>
    <lineage>
        <taxon>Eukaryota</taxon>
        <taxon>Fungi</taxon>
        <taxon>Dikarya</taxon>
        <taxon>Ascomycota</taxon>
        <taxon>Pezizomycotina</taxon>
        <taxon>Sordariomycetes</taxon>
        <taxon>Sordariomycetidae</taxon>
        <taxon>Sordariales</taxon>
        <taxon>Sordariaceae</taxon>
        <taxon>Neurospora</taxon>
    </lineage>
</organism>
<reference evidence="5" key="1">
    <citation type="journal article" date="2023" name="Mol. Phylogenet. Evol.">
        <title>Genome-scale phylogeny and comparative genomics of the fungal order Sordariales.</title>
        <authorList>
            <person name="Hensen N."/>
            <person name="Bonometti L."/>
            <person name="Westerberg I."/>
            <person name="Brannstrom I.O."/>
            <person name="Guillou S."/>
            <person name="Cros-Aarteil S."/>
            <person name="Calhoun S."/>
            <person name="Haridas S."/>
            <person name="Kuo A."/>
            <person name="Mondo S."/>
            <person name="Pangilinan J."/>
            <person name="Riley R."/>
            <person name="LaButti K."/>
            <person name="Andreopoulos B."/>
            <person name="Lipzen A."/>
            <person name="Chen C."/>
            <person name="Yan M."/>
            <person name="Daum C."/>
            <person name="Ng V."/>
            <person name="Clum A."/>
            <person name="Steindorff A."/>
            <person name="Ohm R.A."/>
            <person name="Martin F."/>
            <person name="Silar P."/>
            <person name="Natvig D.O."/>
            <person name="Lalanne C."/>
            <person name="Gautier V."/>
            <person name="Ament-Velasquez S.L."/>
            <person name="Kruys A."/>
            <person name="Hutchinson M.I."/>
            <person name="Powell A.J."/>
            <person name="Barry K."/>
            <person name="Miller A.N."/>
            <person name="Grigoriev I.V."/>
            <person name="Debuchy R."/>
            <person name="Gladieux P."/>
            <person name="Hiltunen Thoren M."/>
            <person name="Johannesson H."/>
        </authorList>
    </citation>
    <scope>NUCLEOTIDE SEQUENCE</scope>
    <source>
        <strain evidence="5">CBS 560.94</strain>
    </source>
</reference>
<reference evidence="5" key="2">
    <citation type="submission" date="2023-06" db="EMBL/GenBank/DDBJ databases">
        <authorList>
            <consortium name="Lawrence Berkeley National Laboratory"/>
            <person name="Haridas S."/>
            <person name="Hensen N."/>
            <person name="Bonometti L."/>
            <person name="Westerberg I."/>
            <person name="Brannstrom I.O."/>
            <person name="Guillou S."/>
            <person name="Cros-Aarteil S."/>
            <person name="Calhoun S."/>
            <person name="Kuo A."/>
            <person name="Mondo S."/>
            <person name="Pangilinan J."/>
            <person name="Riley R."/>
            <person name="Labutti K."/>
            <person name="Andreopoulos B."/>
            <person name="Lipzen A."/>
            <person name="Chen C."/>
            <person name="Yanf M."/>
            <person name="Daum C."/>
            <person name="Ng V."/>
            <person name="Clum A."/>
            <person name="Steindorff A."/>
            <person name="Ohm R."/>
            <person name="Martin F."/>
            <person name="Silar P."/>
            <person name="Natvig D."/>
            <person name="Lalanne C."/>
            <person name="Gautier V."/>
            <person name="Ament-Velasquez S.L."/>
            <person name="Kruys A."/>
            <person name="Hutchinson M.I."/>
            <person name="Powell A.J."/>
            <person name="Barry K."/>
            <person name="Miller A.N."/>
            <person name="Grigoriev I.V."/>
            <person name="Debuchy R."/>
            <person name="Gladieux P."/>
            <person name="Thoren M.H."/>
            <person name="Johannesson H."/>
        </authorList>
    </citation>
    <scope>NUCLEOTIDE SEQUENCE</scope>
    <source>
        <strain evidence="5">CBS 560.94</strain>
    </source>
</reference>
<dbReference type="GO" id="GO:0046983">
    <property type="term" value="F:protein dimerization activity"/>
    <property type="evidence" value="ECO:0007669"/>
    <property type="project" value="InterPro"/>
</dbReference>
<evidence type="ECO:0000256" key="4">
    <source>
        <dbReference type="SAM" id="Phobius"/>
    </source>
</evidence>
<evidence type="ECO:0000256" key="3">
    <source>
        <dbReference type="SAM" id="MobiDB-lite"/>
    </source>
</evidence>
<dbReference type="Proteomes" id="UP001278500">
    <property type="component" value="Unassembled WGS sequence"/>
</dbReference>
<feature type="transmembrane region" description="Helical" evidence="4">
    <location>
        <begin position="21"/>
        <end position="40"/>
    </location>
</feature>
<accession>A0AAE0JNM3</accession>
<dbReference type="GeneID" id="87868049"/>
<feature type="region of interest" description="Disordered" evidence="3">
    <location>
        <begin position="254"/>
        <end position="278"/>
    </location>
</feature>
<dbReference type="GO" id="GO:0055029">
    <property type="term" value="C:nuclear DNA-directed RNA polymerase complex"/>
    <property type="evidence" value="ECO:0007669"/>
    <property type="project" value="UniProtKB-ARBA"/>
</dbReference>
<evidence type="ECO:0000313" key="5">
    <source>
        <dbReference type="EMBL" id="KAK3354643.1"/>
    </source>
</evidence>
<dbReference type="EMBL" id="JAUEPP010000001">
    <property type="protein sequence ID" value="KAK3354643.1"/>
    <property type="molecule type" value="Genomic_DNA"/>
</dbReference>